<name>A0ABS6KD61_9FIRM</name>
<evidence type="ECO:0000313" key="2">
    <source>
        <dbReference type="Proteomes" id="UP001314681"/>
    </source>
</evidence>
<dbReference type="EMBL" id="JAHQCX010000019">
    <property type="protein sequence ID" value="MBU9728465.1"/>
    <property type="molecule type" value="Genomic_DNA"/>
</dbReference>
<dbReference type="RefSeq" id="WP_238727428.1">
    <property type="nucleotide sequence ID" value="NZ_JAHQCX010000019.1"/>
</dbReference>
<proteinExistence type="predicted"/>
<evidence type="ECO:0008006" key="3">
    <source>
        <dbReference type="Google" id="ProtNLM"/>
    </source>
</evidence>
<organism evidence="1 2">
    <name type="scientific">Diplocloster modestus</name>
    <dbReference type="NCBI Taxonomy" id="2850322"/>
    <lineage>
        <taxon>Bacteria</taxon>
        <taxon>Bacillati</taxon>
        <taxon>Bacillota</taxon>
        <taxon>Clostridia</taxon>
        <taxon>Lachnospirales</taxon>
        <taxon>Lachnospiraceae</taxon>
        <taxon>Diplocloster</taxon>
    </lineage>
</organism>
<protein>
    <recommendedName>
        <fullName evidence="3">Cysteine-rich DPF motif domain-containing protein 1</fullName>
    </recommendedName>
</protein>
<dbReference type="Proteomes" id="UP001314681">
    <property type="component" value="Unassembled WGS sequence"/>
</dbReference>
<gene>
    <name evidence="1" type="ORF">KTH90_20915</name>
</gene>
<evidence type="ECO:0000313" key="1">
    <source>
        <dbReference type="EMBL" id="MBU9728465.1"/>
    </source>
</evidence>
<comment type="caution">
    <text evidence="1">The sequence shown here is derived from an EMBL/GenBank/DDBJ whole genome shotgun (WGS) entry which is preliminary data.</text>
</comment>
<reference evidence="1 2" key="1">
    <citation type="submission" date="2021-06" db="EMBL/GenBank/DDBJ databases">
        <title>Description of novel taxa of the family Lachnospiraceae.</title>
        <authorList>
            <person name="Chaplin A.V."/>
            <person name="Sokolova S.R."/>
            <person name="Pikina A.P."/>
            <person name="Korzhanova M."/>
            <person name="Belova V."/>
            <person name="Korostin D."/>
            <person name="Efimov B.A."/>
        </authorList>
    </citation>
    <scope>NUCLEOTIDE SEQUENCE [LARGE SCALE GENOMIC DNA]</scope>
    <source>
        <strain evidence="1 2">ASD4241</strain>
    </source>
</reference>
<sequence>MLQSCTEKYTDNSDEKMFRFIFFCDCCGAPFEAPPIPFTEGRLAGTPTDTEIELWMLRWQKEHAQAFARANEEAAVHFFGCPGCGKYICPTCVISTRLPTGQILDRCPDCAMRSIRYRPFQMVGPQKEAKDKEDVHGTWRKITAPFNKTFQE</sequence>
<keyword evidence="2" id="KW-1185">Reference proteome</keyword>
<accession>A0ABS6KD61</accession>